<sequence>MSNKNPGVAVITGAAAGIGRATAKALASAFDKSLRKQMKLPV</sequence>
<geneLocation type="plasmid" evidence="1 2">
    <name>unnamed1</name>
</geneLocation>
<keyword evidence="1" id="KW-0614">Plasmid</keyword>
<dbReference type="EMBL" id="CP171845">
    <property type="protein sequence ID" value="XKQ43530.1"/>
    <property type="molecule type" value="Genomic_DNA"/>
</dbReference>
<organism evidence="1 2">
    <name type="scientific">Rhizobium leguminosarum</name>
    <dbReference type="NCBI Taxonomy" id="384"/>
    <lineage>
        <taxon>Bacteria</taxon>
        <taxon>Pseudomonadati</taxon>
        <taxon>Pseudomonadota</taxon>
        <taxon>Alphaproteobacteria</taxon>
        <taxon>Hyphomicrobiales</taxon>
        <taxon>Rhizobiaceae</taxon>
        <taxon>Rhizobium/Agrobacterium group</taxon>
        <taxon>Rhizobium</taxon>
    </lineage>
</organism>
<protein>
    <submittedName>
        <fullName evidence="1">Uncharacterized protein</fullName>
    </submittedName>
</protein>
<evidence type="ECO:0000313" key="1">
    <source>
        <dbReference type="EMBL" id="XKQ43530.1"/>
    </source>
</evidence>
<proteinExistence type="predicted"/>
<dbReference type="Proteomes" id="UP000076193">
    <property type="component" value="Plasmid unnamed1"/>
</dbReference>
<reference evidence="1" key="1">
    <citation type="submission" date="2024-10" db="EMBL/GenBank/DDBJ databases">
        <title>Strain of Rhizobium-related bacteria isolated fromm roots of Vavilovia formosa.</title>
        <authorList>
            <person name="Kimeklis A."/>
            <person name="Afonin A."/>
        </authorList>
    </citation>
    <scope>NUCLEOTIDE SEQUENCE</scope>
    <source>
        <strain evidence="1">Vaf12</strain>
    </source>
</reference>
<name>A0ACD5FDN3_RHILE</name>
<gene>
    <name evidence="1" type="ORF">A4A59_028610</name>
</gene>
<evidence type="ECO:0000313" key="2">
    <source>
        <dbReference type="Proteomes" id="UP000076193"/>
    </source>
</evidence>
<accession>A0ACD5FDN3</accession>